<gene>
    <name evidence="8" type="ORF">QSP1433_LOCUS9137</name>
    <name evidence="9" type="ORF">QSP1433_LOCUS9138</name>
</gene>
<evidence type="ECO:0000256" key="7">
    <source>
        <dbReference type="SAM" id="Phobius"/>
    </source>
</evidence>
<keyword evidence="7" id="KW-0472">Membrane</keyword>
<protein>
    <recommendedName>
        <fullName evidence="4">Tubulin--tyrosine ligase-like protein 5</fullName>
    </recommendedName>
</protein>
<feature type="region of interest" description="Disordered" evidence="6">
    <location>
        <begin position="99"/>
        <end position="125"/>
    </location>
</feature>
<dbReference type="SUPFAM" id="SSF56059">
    <property type="entry name" value="Glutathione synthetase ATP-binding domain-like"/>
    <property type="match status" value="1"/>
</dbReference>
<dbReference type="InterPro" id="IPR004344">
    <property type="entry name" value="TTL/TTLL_fam"/>
</dbReference>
<evidence type="ECO:0000256" key="5">
    <source>
        <dbReference type="ARBA" id="ARBA00049274"/>
    </source>
</evidence>
<evidence type="ECO:0000313" key="9">
    <source>
        <dbReference type="EMBL" id="CAD9686346.1"/>
    </source>
</evidence>
<keyword evidence="2" id="KW-0547">Nucleotide-binding</keyword>
<dbReference type="EMBL" id="HBHK01014490">
    <property type="protein sequence ID" value="CAD9686346.1"/>
    <property type="molecule type" value="Transcribed_RNA"/>
</dbReference>
<sequence>MVATKENLGSKNRANVLTIALVFLMCVVTYLVASHSSKTVNVISDYTIRAQGWYGRTYQMLRQNPQQGQRAKQYMSQQDEGLEDDTIPQQLREDFQEAGVPEEDDTKMGVEGQAGSLSAQKLQQEEQSNTVSYEGAIRRKFPKVEAIPADVFEGTLREKISKVEHAVSPWYYSSERTLQFIGSSRWYSRVLNKDKFILTSGWKTATGKHWGYECSHYRTQAECMDPRESSRRKAPSIIHPYQRFGRIALLRAVLWDKGSMCETMQAGIQERSEYFNYTFQCWNYPDDKQKLLRYAQTLPGDTNFIVKPVANSLGRGISVSSAATLRKDLGNKRRIVQTYMNDPFIINSRKWDVRLYVTLSSAYPLRAYQFQRGLARFAASKYKSGISEDTTMFLTNTHGTKQSELSQRTWAFSQIREYMNQIKPGLYEHVWLEITKGVSLVLLSAENRFVQLSQDEKTRRFGIPMGRVFHQMLGVDVIVASNGNAKVIEVNGRPNQSIQSPDFDDHYSRTKGMMIQDQSRLLYSKVDIRDKLAEYLEEISDTGYTDLLKPDEWVYLVKYMQERQNLGRFTMIYPNKDLDEFHTEFMKGLPFNTESRQALHKILMHIEKNYPPPPPDLDHDRLPPLQAEEQA</sequence>
<dbReference type="GO" id="GO:0036064">
    <property type="term" value="C:ciliary basal body"/>
    <property type="evidence" value="ECO:0007669"/>
    <property type="project" value="TreeGrafter"/>
</dbReference>
<keyword evidence="3" id="KW-0067">ATP-binding</keyword>
<dbReference type="PANTHER" id="PTHR12241:SF145">
    <property type="entry name" value="TUBULIN POLYGLUTAMYLASE TTLL5"/>
    <property type="match status" value="1"/>
</dbReference>
<comment type="catalytic activity">
    <reaction evidence="5">
        <text>L-glutamyl-[protein] + L-glutamate + ATP = gamma-L-glutamyl-L-glutamyl-[protein] + ADP + phosphate + H(+)</text>
        <dbReference type="Rhea" id="RHEA:60144"/>
        <dbReference type="Rhea" id="RHEA-COMP:10208"/>
        <dbReference type="Rhea" id="RHEA-COMP:15517"/>
        <dbReference type="ChEBI" id="CHEBI:15378"/>
        <dbReference type="ChEBI" id="CHEBI:29973"/>
        <dbReference type="ChEBI" id="CHEBI:29985"/>
        <dbReference type="ChEBI" id="CHEBI:30616"/>
        <dbReference type="ChEBI" id="CHEBI:43474"/>
        <dbReference type="ChEBI" id="CHEBI:143622"/>
        <dbReference type="ChEBI" id="CHEBI:456216"/>
    </reaction>
    <physiologicalReaction direction="left-to-right" evidence="5">
        <dbReference type="Rhea" id="RHEA:60145"/>
    </physiologicalReaction>
</comment>
<feature type="compositionally biased region" description="Polar residues" evidence="6">
    <location>
        <begin position="115"/>
        <end position="125"/>
    </location>
</feature>
<evidence type="ECO:0000256" key="1">
    <source>
        <dbReference type="ARBA" id="ARBA00022598"/>
    </source>
</evidence>
<dbReference type="Pfam" id="PF03133">
    <property type="entry name" value="TTL"/>
    <property type="match status" value="1"/>
</dbReference>
<keyword evidence="1" id="KW-0436">Ligase</keyword>
<feature type="region of interest" description="Disordered" evidence="6">
    <location>
        <begin position="609"/>
        <end position="631"/>
    </location>
</feature>
<dbReference type="GO" id="GO:0000226">
    <property type="term" value="P:microtubule cytoskeleton organization"/>
    <property type="evidence" value="ECO:0007669"/>
    <property type="project" value="TreeGrafter"/>
</dbReference>
<reference evidence="9" key="1">
    <citation type="submission" date="2021-01" db="EMBL/GenBank/DDBJ databases">
        <authorList>
            <person name="Corre E."/>
            <person name="Pelletier E."/>
            <person name="Niang G."/>
            <person name="Scheremetjew M."/>
            <person name="Finn R."/>
            <person name="Kale V."/>
            <person name="Holt S."/>
            <person name="Cochrane G."/>
            <person name="Meng A."/>
            <person name="Brown T."/>
            <person name="Cohen L."/>
        </authorList>
    </citation>
    <scope>NUCLEOTIDE SEQUENCE</scope>
    <source>
        <strain evidence="9">NY070348D</strain>
    </source>
</reference>
<organism evidence="9">
    <name type="scientific">Mucochytrium quahogii</name>
    <dbReference type="NCBI Taxonomy" id="96639"/>
    <lineage>
        <taxon>Eukaryota</taxon>
        <taxon>Sar</taxon>
        <taxon>Stramenopiles</taxon>
        <taxon>Bigyra</taxon>
        <taxon>Labyrinthulomycetes</taxon>
        <taxon>Thraustochytrida</taxon>
        <taxon>Thraustochytriidae</taxon>
        <taxon>Mucochytrium</taxon>
    </lineage>
</organism>
<feature type="transmembrane region" description="Helical" evidence="7">
    <location>
        <begin position="12"/>
        <end position="33"/>
    </location>
</feature>
<evidence type="ECO:0000256" key="2">
    <source>
        <dbReference type="ARBA" id="ARBA00022741"/>
    </source>
</evidence>
<proteinExistence type="predicted"/>
<dbReference type="PROSITE" id="PS51221">
    <property type="entry name" value="TTL"/>
    <property type="match status" value="1"/>
</dbReference>
<dbReference type="AlphaFoldDB" id="A0A7S2S0Y9"/>
<evidence type="ECO:0000313" key="8">
    <source>
        <dbReference type="EMBL" id="CAD9686342.1"/>
    </source>
</evidence>
<dbReference type="GO" id="GO:0070740">
    <property type="term" value="F:tubulin-glutamic acid ligase activity"/>
    <property type="evidence" value="ECO:0007669"/>
    <property type="project" value="TreeGrafter"/>
</dbReference>
<dbReference type="PANTHER" id="PTHR12241">
    <property type="entry name" value="TUBULIN POLYGLUTAMYLASE"/>
    <property type="match status" value="1"/>
</dbReference>
<dbReference type="GO" id="GO:0005524">
    <property type="term" value="F:ATP binding"/>
    <property type="evidence" value="ECO:0007669"/>
    <property type="project" value="UniProtKB-KW"/>
</dbReference>
<dbReference type="Gene3D" id="3.30.470.20">
    <property type="entry name" value="ATP-grasp fold, B domain"/>
    <property type="match status" value="1"/>
</dbReference>
<name>A0A7S2S0Y9_9STRA</name>
<keyword evidence="7" id="KW-1133">Transmembrane helix</keyword>
<dbReference type="GO" id="GO:0015631">
    <property type="term" value="F:tubulin binding"/>
    <property type="evidence" value="ECO:0007669"/>
    <property type="project" value="TreeGrafter"/>
</dbReference>
<keyword evidence="7" id="KW-0812">Transmembrane</keyword>
<dbReference type="EMBL" id="HBHK01014489">
    <property type="protein sequence ID" value="CAD9686342.1"/>
    <property type="molecule type" value="Transcribed_RNA"/>
</dbReference>
<accession>A0A7S2S0Y9</accession>
<evidence type="ECO:0000256" key="3">
    <source>
        <dbReference type="ARBA" id="ARBA00022840"/>
    </source>
</evidence>
<evidence type="ECO:0000256" key="6">
    <source>
        <dbReference type="SAM" id="MobiDB-lite"/>
    </source>
</evidence>
<evidence type="ECO:0000256" key="4">
    <source>
        <dbReference type="ARBA" id="ARBA00041448"/>
    </source>
</evidence>